<dbReference type="EMBL" id="JBHFQA010000020">
    <property type="protein sequence ID" value="KAL2081066.1"/>
    <property type="molecule type" value="Genomic_DNA"/>
</dbReference>
<evidence type="ECO:0000256" key="2">
    <source>
        <dbReference type="ARBA" id="ARBA00022741"/>
    </source>
</evidence>
<name>A0ABD1J4P5_9TELE</name>
<dbReference type="Gene3D" id="3.30.420.40">
    <property type="match status" value="2"/>
</dbReference>
<dbReference type="GO" id="GO:0005524">
    <property type="term" value="F:ATP binding"/>
    <property type="evidence" value="ECO:0007669"/>
    <property type="project" value="UniProtKB-KW"/>
</dbReference>
<evidence type="ECO:0000256" key="1">
    <source>
        <dbReference type="ARBA" id="ARBA00007381"/>
    </source>
</evidence>
<organism evidence="4 5">
    <name type="scientific">Coilia grayii</name>
    <name type="common">Gray's grenadier anchovy</name>
    <dbReference type="NCBI Taxonomy" id="363190"/>
    <lineage>
        <taxon>Eukaryota</taxon>
        <taxon>Metazoa</taxon>
        <taxon>Chordata</taxon>
        <taxon>Craniata</taxon>
        <taxon>Vertebrata</taxon>
        <taxon>Euteleostomi</taxon>
        <taxon>Actinopterygii</taxon>
        <taxon>Neopterygii</taxon>
        <taxon>Teleostei</taxon>
        <taxon>Clupei</taxon>
        <taxon>Clupeiformes</taxon>
        <taxon>Clupeoidei</taxon>
        <taxon>Engraulidae</taxon>
        <taxon>Coilinae</taxon>
        <taxon>Coilia</taxon>
    </lineage>
</organism>
<dbReference type="InterPro" id="IPR043129">
    <property type="entry name" value="ATPase_NBD"/>
</dbReference>
<dbReference type="Proteomes" id="UP001591681">
    <property type="component" value="Unassembled WGS sequence"/>
</dbReference>
<keyword evidence="3" id="KW-0067">ATP-binding</keyword>
<comment type="similarity">
    <text evidence="1">Belongs to the heat shock protein 70 family.</text>
</comment>
<dbReference type="InterPro" id="IPR013126">
    <property type="entry name" value="Hsp_70_fam"/>
</dbReference>
<dbReference type="AlphaFoldDB" id="A0ABD1J4P5"/>
<dbReference type="SUPFAM" id="SSF53067">
    <property type="entry name" value="Actin-like ATPase domain"/>
    <property type="match status" value="2"/>
</dbReference>
<dbReference type="CDD" id="cd10229">
    <property type="entry name" value="ASKHA_NBD_HSP70_HSPA12"/>
    <property type="match status" value="1"/>
</dbReference>
<evidence type="ECO:0000256" key="3">
    <source>
        <dbReference type="ARBA" id="ARBA00022840"/>
    </source>
</evidence>
<evidence type="ECO:0000313" key="4">
    <source>
        <dbReference type="EMBL" id="KAL2081066.1"/>
    </source>
</evidence>
<proteinExistence type="inferred from homology"/>
<dbReference type="PANTHER" id="PTHR14187">
    <property type="entry name" value="ALPHA KINASE/ELONGATION FACTOR 2 KINASE"/>
    <property type="match status" value="1"/>
</dbReference>
<comment type="caution">
    <text evidence="4">The sequence shown here is derived from an EMBL/GenBank/DDBJ whole genome shotgun (WGS) entry which is preliminary data.</text>
</comment>
<keyword evidence="5" id="KW-1185">Reference proteome</keyword>
<keyword evidence="2" id="KW-0547">Nucleotide-binding</keyword>
<evidence type="ECO:0008006" key="6">
    <source>
        <dbReference type="Google" id="ProtNLM"/>
    </source>
</evidence>
<sequence length="577" mass="64821">MADSVLYIAIDFGTAYSGYHVKCNTPGKGSQFRDIQWGEEYGIRSCKTPTCILFDSAENFVDFGYAAMKKYTSKSCLQAKDGYFFENFKMDLYKNKVIEGDLQLTTTNGKQMSAIKVFSESLKYLKNHALRKIENFSQGTKLQDSDITWVLTVPAIWTNAAKQFMRDAATKAGLVTESDPDRLILALEPEAASVYCKQLPSDGFVGGEGNTMKLEQMPGTQYIVADCGGGTIDITLHEVLDGGALKEVYKASGNDLGGQNIDRQLKSFLKEIFGDECWEEYEEQHAPELQKLMYEFAVAKCADENDGYNFPCQYNLTELIMKHRKQNVPELLQGHQGVTWNDGSIDISPAKFKSFFDESLRGIASVLKELLKNPELHIKYLVLVGGYALCKILQDYIKGQFCKTCKVLCPLHPQQAIMVGAAEFGNQPQIVTSRISTLTYGVKISARFDETKHKPEKKYTSSDGEEFCSDLFERLVTKGESVGCNETRKHSFYPIIRKQTAMRFRFFSTTRLNADYVDEWGMDEVASLTVPMPDTQGGKDREVSLDLKFGFTEITATATDLTSKKTARVAINFMREE</sequence>
<reference evidence="4 5" key="1">
    <citation type="submission" date="2024-09" db="EMBL/GenBank/DDBJ databases">
        <title>A chromosome-level genome assembly of Gray's grenadier anchovy, Coilia grayii.</title>
        <authorList>
            <person name="Fu Z."/>
        </authorList>
    </citation>
    <scope>NUCLEOTIDE SEQUENCE [LARGE SCALE GENOMIC DNA]</scope>
    <source>
        <strain evidence="4">G4</strain>
        <tissue evidence="4">Muscle</tissue>
    </source>
</reference>
<gene>
    <name evidence="4" type="ORF">ACEWY4_022919</name>
</gene>
<dbReference type="PANTHER" id="PTHR14187:SF5">
    <property type="entry name" value="HEAT SHOCK 70 KDA PROTEIN 12A"/>
    <property type="match status" value="1"/>
</dbReference>
<dbReference type="Pfam" id="PF00012">
    <property type="entry name" value="HSP70"/>
    <property type="match status" value="1"/>
</dbReference>
<protein>
    <recommendedName>
        <fullName evidence="6">Heat shock 70 kDa protein 12A</fullName>
    </recommendedName>
</protein>
<evidence type="ECO:0000313" key="5">
    <source>
        <dbReference type="Proteomes" id="UP001591681"/>
    </source>
</evidence>
<accession>A0ABD1J4P5</accession>